<dbReference type="PANTHER" id="PTHR23521">
    <property type="entry name" value="TRANSPORTER MFS SUPERFAMILY"/>
    <property type="match status" value="1"/>
</dbReference>
<keyword evidence="2 4" id="KW-1133">Transmembrane helix</keyword>
<name>A0A931CRI4_9BACT</name>
<reference evidence="5" key="1">
    <citation type="submission" date="2020-07" db="EMBL/GenBank/DDBJ databases">
        <title>Severe corrosion of carbon steel in oil field produced water can be linked to methanogenic archaea containing a special type of NiFe hydrogenase.</title>
        <authorList>
            <person name="Lahme S."/>
            <person name="Mand J."/>
            <person name="Longwell J."/>
            <person name="Smith R."/>
            <person name="Enning D."/>
        </authorList>
    </citation>
    <scope>NUCLEOTIDE SEQUENCE</scope>
    <source>
        <strain evidence="5">MIC098Bin6</strain>
    </source>
</reference>
<dbReference type="InterPro" id="IPR036259">
    <property type="entry name" value="MFS_trans_sf"/>
</dbReference>
<dbReference type="CDD" id="cd17477">
    <property type="entry name" value="MFS_YcaD_like"/>
    <property type="match status" value="1"/>
</dbReference>
<feature type="transmembrane region" description="Helical" evidence="4">
    <location>
        <begin position="161"/>
        <end position="181"/>
    </location>
</feature>
<evidence type="ECO:0000313" key="6">
    <source>
        <dbReference type="Proteomes" id="UP000706172"/>
    </source>
</evidence>
<dbReference type="AlphaFoldDB" id="A0A931CRI4"/>
<dbReference type="PANTHER" id="PTHR23521:SF3">
    <property type="entry name" value="MFS TRANSPORTER"/>
    <property type="match status" value="1"/>
</dbReference>
<dbReference type="Pfam" id="PF07690">
    <property type="entry name" value="MFS_1"/>
    <property type="match status" value="1"/>
</dbReference>
<feature type="transmembrane region" description="Helical" evidence="4">
    <location>
        <begin position="97"/>
        <end position="119"/>
    </location>
</feature>
<proteinExistence type="predicted"/>
<evidence type="ECO:0000256" key="1">
    <source>
        <dbReference type="ARBA" id="ARBA00022692"/>
    </source>
</evidence>
<feature type="transmembrane region" description="Helical" evidence="4">
    <location>
        <begin position="41"/>
        <end position="61"/>
    </location>
</feature>
<dbReference type="Proteomes" id="UP000706172">
    <property type="component" value="Unassembled WGS sequence"/>
</dbReference>
<dbReference type="InterPro" id="IPR047200">
    <property type="entry name" value="MFS_YcaD-like"/>
</dbReference>
<evidence type="ECO:0000256" key="4">
    <source>
        <dbReference type="SAM" id="Phobius"/>
    </source>
</evidence>
<sequence length="316" mass="34433">MYANIRPFIALYSSVVLMMMGLGLLNTFLGFRLSLEGVSTQVTGLVLSSYFVGLVAGTTYCRKMIQNVGHIRAFAAFTAVTTAVVMVHGFYTSPLLWAGLRFVAGVSNMGLFMVIESWLNECAEPKFRGRIFSIYMIVSYMGSTVGQQLLNVGDVRSQTLFLVAGVFVVLSTVPVAMTRSIHPKLPKVQQKALKTILRKAPISMLGCFGAGLLHSAFYTMGPVFAHQIQLSVGQISWFMTLTVFGGLMLQWPVGLISDRLDRSLVLPFLGIILAMISLVILVSTQHSLGLLLGTTTLFGGIFFSIYPVAVARAHDI</sequence>
<organism evidence="5 6">
    <name type="scientific">Desulfotignum balticum</name>
    <dbReference type="NCBI Taxonomy" id="115781"/>
    <lineage>
        <taxon>Bacteria</taxon>
        <taxon>Pseudomonadati</taxon>
        <taxon>Thermodesulfobacteriota</taxon>
        <taxon>Desulfobacteria</taxon>
        <taxon>Desulfobacterales</taxon>
        <taxon>Desulfobacteraceae</taxon>
        <taxon>Desulfotignum</taxon>
    </lineage>
</organism>
<evidence type="ECO:0000256" key="3">
    <source>
        <dbReference type="ARBA" id="ARBA00023136"/>
    </source>
</evidence>
<evidence type="ECO:0000313" key="5">
    <source>
        <dbReference type="EMBL" id="MBG0779408.1"/>
    </source>
</evidence>
<dbReference type="GO" id="GO:0022857">
    <property type="term" value="F:transmembrane transporter activity"/>
    <property type="evidence" value="ECO:0007669"/>
    <property type="project" value="InterPro"/>
</dbReference>
<feature type="transmembrane region" description="Helical" evidence="4">
    <location>
        <begin position="202"/>
        <end position="225"/>
    </location>
</feature>
<feature type="transmembrane region" description="Helical" evidence="4">
    <location>
        <begin position="131"/>
        <end position="149"/>
    </location>
</feature>
<protein>
    <submittedName>
        <fullName evidence="5">MFS transporter</fullName>
    </submittedName>
</protein>
<dbReference type="Gene3D" id="1.20.1250.20">
    <property type="entry name" value="MFS general substrate transporter like domains"/>
    <property type="match status" value="2"/>
</dbReference>
<feature type="non-terminal residue" evidence="5">
    <location>
        <position position="316"/>
    </location>
</feature>
<feature type="transmembrane region" description="Helical" evidence="4">
    <location>
        <begin position="264"/>
        <end position="282"/>
    </location>
</feature>
<feature type="transmembrane region" description="Helical" evidence="4">
    <location>
        <begin position="237"/>
        <end position="257"/>
    </location>
</feature>
<feature type="transmembrane region" description="Helical" evidence="4">
    <location>
        <begin position="9"/>
        <end position="29"/>
    </location>
</feature>
<evidence type="ECO:0000256" key="2">
    <source>
        <dbReference type="ARBA" id="ARBA00022989"/>
    </source>
</evidence>
<keyword evidence="1 4" id="KW-0812">Transmembrane</keyword>
<dbReference type="EMBL" id="JACCQK010000305">
    <property type="protein sequence ID" value="MBG0779408.1"/>
    <property type="molecule type" value="Genomic_DNA"/>
</dbReference>
<feature type="transmembrane region" description="Helical" evidence="4">
    <location>
        <begin position="288"/>
        <end position="311"/>
    </location>
</feature>
<feature type="transmembrane region" description="Helical" evidence="4">
    <location>
        <begin position="73"/>
        <end position="91"/>
    </location>
</feature>
<dbReference type="SUPFAM" id="SSF103473">
    <property type="entry name" value="MFS general substrate transporter"/>
    <property type="match status" value="1"/>
</dbReference>
<keyword evidence="3 4" id="KW-0472">Membrane</keyword>
<comment type="caution">
    <text evidence="5">The sequence shown here is derived from an EMBL/GenBank/DDBJ whole genome shotgun (WGS) entry which is preliminary data.</text>
</comment>
<dbReference type="GO" id="GO:0005886">
    <property type="term" value="C:plasma membrane"/>
    <property type="evidence" value="ECO:0007669"/>
    <property type="project" value="TreeGrafter"/>
</dbReference>
<accession>A0A931CRI4</accession>
<dbReference type="InterPro" id="IPR011701">
    <property type="entry name" value="MFS"/>
</dbReference>
<gene>
    <name evidence="5" type="ORF">H0S81_05730</name>
</gene>